<dbReference type="SUPFAM" id="SSF55874">
    <property type="entry name" value="ATPase domain of HSP90 chaperone/DNA topoisomerase II/histidine kinase"/>
    <property type="match status" value="1"/>
</dbReference>
<keyword evidence="5" id="KW-0808">Transferase</keyword>
<dbReference type="InterPro" id="IPR004358">
    <property type="entry name" value="Sig_transdc_His_kin-like_C"/>
</dbReference>
<dbReference type="SMART" id="SM00388">
    <property type="entry name" value="HisKA"/>
    <property type="match status" value="1"/>
</dbReference>
<reference evidence="13 14" key="1">
    <citation type="submission" date="2020-08" db="EMBL/GenBank/DDBJ databases">
        <title>Sequencing the genomes of 1000 actinobacteria strains.</title>
        <authorList>
            <person name="Klenk H.-P."/>
        </authorList>
    </citation>
    <scope>NUCLEOTIDE SEQUENCE [LARGE SCALE GENOMIC DNA]</scope>
    <source>
        <strain evidence="13 14">DSM 12511</strain>
    </source>
</reference>
<comment type="caution">
    <text evidence="13">The sequence shown here is derived from an EMBL/GenBank/DDBJ whole genome shotgun (WGS) entry which is preliminary data.</text>
</comment>
<dbReference type="EC" id="2.7.13.3" evidence="3"/>
<keyword evidence="8 11" id="KW-1133">Transmembrane helix</keyword>
<sequence length="340" mass="35934">MSDIDDRRRVRAAALRVGLWVGAASALIIAAGVGILVAVILVRARPEREYEYESDDHHGGGVSGGEIVVDVDRILPWVIVLGVLGVLLLTVVAWLAARRSVHPLAEALRSQRAFVSDASHELRTPLTALNSRIQIVQRRYERGDPIDDALGDLRRNANAMDDVLTDLLLTAESDAAGDGATADAAACARDAAESLAPVAAEHAVSIVVDAPHAARAAMAAVTLTRLCIALVDNAVQHSPEGATVRVRVDASETDVGVRVIDQGPGIADADRERIFERFARSGETGRRRGFGLGLALVRDVAARHGGAVSVEDTSPSGSTFLLEVPAASATRGRRRSRAGR</sequence>
<dbReference type="Proteomes" id="UP000537775">
    <property type="component" value="Unassembled WGS sequence"/>
</dbReference>
<dbReference type="AlphaFoldDB" id="A0A7X0FTV3"/>
<dbReference type="InterPro" id="IPR005467">
    <property type="entry name" value="His_kinase_dom"/>
</dbReference>
<proteinExistence type="predicted"/>
<dbReference type="CDD" id="cd00082">
    <property type="entry name" value="HisKA"/>
    <property type="match status" value="1"/>
</dbReference>
<dbReference type="Pfam" id="PF02518">
    <property type="entry name" value="HATPase_c"/>
    <property type="match status" value="1"/>
</dbReference>
<dbReference type="CDD" id="cd00075">
    <property type="entry name" value="HATPase"/>
    <property type="match status" value="1"/>
</dbReference>
<dbReference type="SUPFAM" id="SSF47384">
    <property type="entry name" value="Homodimeric domain of signal transducing histidine kinase"/>
    <property type="match status" value="1"/>
</dbReference>
<dbReference type="InterPro" id="IPR036097">
    <property type="entry name" value="HisK_dim/P_sf"/>
</dbReference>
<evidence type="ECO:0000256" key="6">
    <source>
        <dbReference type="ARBA" id="ARBA00022692"/>
    </source>
</evidence>
<dbReference type="PANTHER" id="PTHR45436:SF5">
    <property type="entry name" value="SENSOR HISTIDINE KINASE TRCS"/>
    <property type="match status" value="1"/>
</dbReference>
<dbReference type="Gene3D" id="3.30.565.10">
    <property type="entry name" value="Histidine kinase-like ATPase, C-terminal domain"/>
    <property type="match status" value="1"/>
</dbReference>
<dbReference type="PRINTS" id="PR00344">
    <property type="entry name" value="BCTRLSENSOR"/>
</dbReference>
<dbReference type="InterPro" id="IPR050428">
    <property type="entry name" value="TCS_sensor_his_kinase"/>
</dbReference>
<evidence type="ECO:0000256" key="1">
    <source>
        <dbReference type="ARBA" id="ARBA00000085"/>
    </source>
</evidence>
<feature type="transmembrane region" description="Helical" evidence="11">
    <location>
        <begin position="74"/>
        <end position="97"/>
    </location>
</feature>
<evidence type="ECO:0000256" key="11">
    <source>
        <dbReference type="SAM" id="Phobius"/>
    </source>
</evidence>
<accession>A0A7X0FTV3</accession>
<keyword evidence="4" id="KW-0597">Phosphoprotein</keyword>
<comment type="subcellular location">
    <subcellularLocation>
        <location evidence="2">Cell membrane</location>
    </subcellularLocation>
</comment>
<protein>
    <recommendedName>
        <fullName evidence="3">histidine kinase</fullName>
        <ecNumber evidence="3">2.7.13.3</ecNumber>
    </recommendedName>
</protein>
<feature type="transmembrane region" description="Helical" evidence="11">
    <location>
        <begin position="17"/>
        <end position="42"/>
    </location>
</feature>
<evidence type="ECO:0000256" key="8">
    <source>
        <dbReference type="ARBA" id="ARBA00022989"/>
    </source>
</evidence>
<keyword evidence="7 13" id="KW-0418">Kinase</keyword>
<evidence type="ECO:0000256" key="9">
    <source>
        <dbReference type="ARBA" id="ARBA00023012"/>
    </source>
</evidence>
<evidence type="ECO:0000259" key="12">
    <source>
        <dbReference type="PROSITE" id="PS50109"/>
    </source>
</evidence>
<feature type="domain" description="Histidine kinase" evidence="12">
    <location>
        <begin position="117"/>
        <end position="328"/>
    </location>
</feature>
<evidence type="ECO:0000256" key="4">
    <source>
        <dbReference type="ARBA" id="ARBA00022553"/>
    </source>
</evidence>
<evidence type="ECO:0000313" key="13">
    <source>
        <dbReference type="EMBL" id="MBB6393082.1"/>
    </source>
</evidence>
<organism evidence="13 14">
    <name type="scientific">Microbacterium thalassium</name>
    <dbReference type="NCBI Taxonomy" id="362649"/>
    <lineage>
        <taxon>Bacteria</taxon>
        <taxon>Bacillati</taxon>
        <taxon>Actinomycetota</taxon>
        <taxon>Actinomycetes</taxon>
        <taxon>Micrococcales</taxon>
        <taxon>Microbacteriaceae</taxon>
        <taxon>Microbacterium</taxon>
    </lineage>
</organism>
<dbReference type="InterPro" id="IPR003594">
    <property type="entry name" value="HATPase_dom"/>
</dbReference>
<dbReference type="PANTHER" id="PTHR45436">
    <property type="entry name" value="SENSOR HISTIDINE KINASE YKOH"/>
    <property type="match status" value="1"/>
</dbReference>
<dbReference type="SMART" id="SM00387">
    <property type="entry name" value="HATPase_c"/>
    <property type="match status" value="1"/>
</dbReference>
<dbReference type="InterPro" id="IPR003661">
    <property type="entry name" value="HisK_dim/P_dom"/>
</dbReference>
<dbReference type="EMBL" id="JACHML010000001">
    <property type="protein sequence ID" value="MBB6393082.1"/>
    <property type="molecule type" value="Genomic_DNA"/>
</dbReference>
<evidence type="ECO:0000256" key="7">
    <source>
        <dbReference type="ARBA" id="ARBA00022777"/>
    </source>
</evidence>
<comment type="catalytic activity">
    <reaction evidence="1">
        <text>ATP + protein L-histidine = ADP + protein N-phospho-L-histidine.</text>
        <dbReference type="EC" id="2.7.13.3"/>
    </reaction>
</comment>
<keyword evidence="9" id="KW-0902">Two-component regulatory system</keyword>
<gene>
    <name evidence="13" type="ORF">HD594_003395</name>
</gene>
<evidence type="ECO:0000256" key="5">
    <source>
        <dbReference type="ARBA" id="ARBA00022679"/>
    </source>
</evidence>
<keyword evidence="10 11" id="KW-0472">Membrane</keyword>
<dbReference type="InterPro" id="IPR036890">
    <property type="entry name" value="HATPase_C_sf"/>
</dbReference>
<evidence type="ECO:0000256" key="3">
    <source>
        <dbReference type="ARBA" id="ARBA00012438"/>
    </source>
</evidence>
<dbReference type="GO" id="GO:0005886">
    <property type="term" value="C:plasma membrane"/>
    <property type="evidence" value="ECO:0007669"/>
    <property type="project" value="UniProtKB-SubCell"/>
</dbReference>
<keyword evidence="14" id="KW-1185">Reference proteome</keyword>
<dbReference type="PROSITE" id="PS50109">
    <property type="entry name" value="HIS_KIN"/>
    <property type="match status" value="1"/>
</dbReference>
<dbReference type="Pfam" id="PF00512">
    <property type="entry name" value="HisKA"/>
    <property type="match status" value="1"/>
</dbReference>
<dbReference type="RefSeq" id="WP_184752375.1">
    <property type="nucleotide sequence ID" value="NZ_BAAAJR010000001.1"/>
</dbReference>
<evidence type="ECO:0000256" key="2">
    <source>
        <dbReference type="ARBA" id="ARBA00004236"/>
    </source>
</evidence>
<dbReference type="Gene3D" id="1.10.287.130">
    <property type="match status" value="1"/>
</dbReference>
<evidence type="ECO:0000256" key="10">
    <source>
        <dbReference type="ARBA" id="ARBA00023136"/>
    </source>
</evidence>
<keyword evidence="6 11" id="KW-0812">Transmembrane</keyword>
<evidence type="ECO:0000313" key="14">
    <source>
        <dbReference type="Proteomes" id="UP000537775"/>
    </source>
</evidence>
<name>A0A7X0FTV3_9MICO</name>
<dbReference type="GO" id="GO:0000155">
    <property type="term" value="F:phosphorelay sensor kinase activity"/>
    <property type="evidence" value="ECO:0007669"/>
    <property type="project" value="InterPro"/>
</dbReference>